<organism evidence="2 3">
    <name type="scientific">Nocardioides marinisabuli</name>
    <dbReference type="NCBI Taxonomy" id="419476"/>
    <lineage>
        <taxon>Bacteria</taxon>
        <taxon>Bacillati</taxon>
        <taxon>Actinomycetota</taxon>
        <taxon>Actinomycetes</taxon>
        <taxon>Propionibacteriales</taxon>
        <taxon>Nocardioidaceae</taxon>
        <taxon>Nocardioides</taxon>
    </lineage>
</organism>
<evidence type="ECO:0000313" key="2">
    <source>
        <dbReference type="EMBL" id="NYD58111.1"/>
    </source>
</evidence>
<dbReference type="RefSeq" id="WP_179615772.1">
    <property type="nucleotide sequence ID" value="NZ_CP059163.1"/>
</dbReference>
<name>A0A7Y9F2F2_9ACTN</name>
<protein>
    <submittedName>
        <fullName evidence="2">ABC-type transport system involved in multi-copper enzyme maturation permease subunit</fullName>
    </submittedName>
</protein>
<keyword evidence="1" id="KW-0812">Transmembrane</keyword>
<evidence type="ECO:0000313" key="3">
    <source>
        <dbReference type="Proteomes" id="UP000516957"/>
    </source>
</evidence>
<feature type="transmembrane region" description="Helical" evidence="1">
    <location>
        <begin position="121"/>
        <end position="144"/>
    </location>
</feature>
<sequence>MSATTAPVPGTPGMIDISSTPRVPLGRLVSVELRKSLDTRAGRWFTGSIVALCLAIVLIFALIADGVGLTYGDFLLVSGSVLGYFLPILVILMVTSEWSQRTGLVTFTLEPHRPRVVAAKFLAALVLGAGLIVLAAVVAALGVLVAGADWSVETGLLVNGFVVANLIGILLGFAIAMLLMNTPAAIVAYFIYTLVLPIAVGILGAFQEWFADLAPWIEFNTAQATLFEGDYVPTGEETAQLVTSGLIWLVLPLVLGLLRLLRAEPK</sequence>
<dbReference type="AlphaFoldDB" id="A0A7Y9F2F2"/>
<evidence type="ECO:0000256" key="1">
    <source>
        <dbReference type="SAM" id="Phobius"/>
    </source>
</evidence>
<reference evidence="2 3" key="1">
    <citation type="submission" date="2020-07" db="EMBL/GenBank/DDBJ databases">
        <title>Sequencing the genomes of 1000 actinobacteria strains.</title>
        <authorList>
            <person name="Klenk H.-P."/>
        </authorList>
    </citation>
    <scope>NUCLEOTIDE SEQUENCE [LARGE SCALE GENOMIC DNA]</scope>
    <source>
        <strain evidence="2 3">DSM 18965</strain>
    </source>
</reference>
<dbReference type="Proteomes" id="UP000516957">
    <property type="component" value="Unassembled WGS sequence"/>
</dbReference>
<gene>
    <name evidence="2" type="ORF">BKA08_002349</name>
</gene>
<keyword evidence="3" id="KW-1185">Reference proteome</keyword>
<accession>A0A7Y9F2F2</accession>
<keyword evidence="1" id="KW-1133">Transmembrane helix</keyword>
<feature type="transmembrane region" description="Helical" evidence="1">
    <location>
        <begin position="156"/>
        <end position="179"/>
    </location>
</feature>
<feature type="transmembrane region" description="Helical" evidence="1">
    <location>
        <begin position="241"/>
        <end position="261"/>
    </location>
</feature>
<feature type="transmembrane region" description="Helical" evidence="1">
    <location>
        <begin position="44"/>
        <end position="63"/>
    </location>
</feature>
<comment type="caution">
    <text evidence="2">The sequence shown here is derived from an EMBL/GenBank/DDBJ whole genome shotgun (WGS) entry which is preliminary data.</text>
</comment>
<proteinExistence type="predicted"/>
<feature type="transmembrane region" description="Helical" evidence="1">
    <location>
        <begin position="75"/>
        <end position="94"/>
    </location>
</feature>
<dbReference type="EMBL" id="JACCBE010000001">
    <property type="protein sequence ID" value="NYD58111.1"/>
    <property type="molecule type" value="Genomic_DNA"/>
</dbReference>
<feature type="transmembrane region" description="Helical" evidence="1">
    <location>
        <begin position="186"/>
        <end position="206"/>
    </location>
</feature>
<keyword evidence="1" id="KW-0472">Membrane</keyword>